<dbReference type="SMART" id="SM00382">
    <property type="entry name" value="AAA"/>
    <property type="match status" value="1"/>
</dbReference>
<dbReference type="Pfam" id="PF00072">
    <property type="entry name" value="Response_reg"/>
    <property type="match status" value="1"/>
</dbReference>
<feature type="domain" description="Sigma-54 factor interaction" evidence="8">
    <location>
        <begin position="148"/>
        <end position="377"/>
    </location>
</feature>
<keyword evidence="5" id="KW-0238">DNA-binding</keyword>
<evidence type="ECO:0000259" key="8">
    <source>
        <dbReference type="PROSITE" id="PS50045"/>
    </source>
</evidence>
<dbReference type="InterPro" id="IPR025662">
    <property type="entry name" value="Sigma_54_int_dom_ATP-bd_1"/>
</dbReference>
<proteinExistence type="predicted"/>
<dbReference type="InterPro" id="IPR003593">
    <property type="entry name" value="AAA+_ATPase"/>
</dbReference>
<dbReference type="PANTHER" id="PTHR32071:SF57">
    <property type="entry name" value="C4-DICARBOXYLATE TRANSPORT TRANSCRIPTIONAL REGULATORY PROTEIN DCTD"/>
    <property type="match status" value="1"/>
</dbReference>
<dbReference type="InterPro" id="IPR002078">
    <property type="entry name" value="Sigma_54_int"/>
</dbReference>
<dbReference type="Gene3D" id="3.40.50.300">
    <property type="entry name" value="P-loop containing nucleotide triphosphate hydrolases"/>
    <property type="match status" value="1"/>
</dbReference>
<dbReference type="GO" id="GO:0043565">
    <property type="term" value="F:sequence-specific DNA binding"/>
    <property type="evidence" value="ECO:0007669"/>
    <property type="project" value="InterPro"/>
</dbReference>
<dbReference type="RefSeq" id="WP_288185335.1">
    <property type="nucleotide sequence ID" value="NZ_LT608335.1"/>
</dbReference>
<keyword evidence="6" id="KW-0804">Transcription</keyword>
<evidence type="ECO:0000256" key="1">
    <source>
        <dbReference type="ARBA" id="ARBA00022553"/>
    </source>
</evidence>
<dbReference type="InterPro" id="IPR009057">
    <property type="entry name" value="Homeodomain-like_sf"/>
</dbReference>
<feature type="domain" description="Response regulatory" evidence="9">
    <location>
        <begin position="9"/>
        <end position="123"/>
    </location>
</feature>
<dbReference type="SUPFAM" id="SSF52540">
    <property type="entry name" value="P-loop containing nucleoside triphosphate hydrolases"/>
    <property type="match status" value="1"/>
</dbReference>
<evidence type="ECO:0000256" key="2">
    <source>
        <dbReference type="ARBA" id="ARBA00022741"/>
    </source>
</evidence>
<dbReference type="PROSITE" id="PS50045">
    <property type="entry name" value="SIGMA54_INTERACT_4"/>
    <property type="match status" value="1"/>
</dbReference>
<dbReference type="Gene3D" id="3.40.50.2300">
    <property type="match status" value="1"/>
</dbReference>
<keyword evidence="1 7" id="KW-0597">Phosphoprotein</keyword>
<protein>
    <submittedName>
        <fullName evidence="10">Fused response regulator of ato opeon, in two-component system with AtoS: response regulator sigma54 interaction protein</fullName>
    </submittedName>
</protein>
<dbReference type="Gene3D" id="1.10.8.60">
    <property type="match status" value="1"/>
</dbReference>
<dbReference type="SUPFAM" id="SSF46689">
    <property type="entry name" value="Homeodomain-like"/>
    <property type="match status" value="1"/>
</dbReference>
<dbReference type="Pfam" id="PF00158">
    <property type="entry name" value="Sigma54_activat"/>
    <property type="match status" value="1"/>
</dbReference>
<dbReference type="AlphaFoldDB" id="A0A212LYX8"/>
<gene>
    <name evidence="10" type="primary">atoC</name>
    <name evidence="10" type="ORF">KL86SPO_50499</name>
</gene>
<dbReference type="PROSITE" id="PS50110">
    <property type="entry name" value="RESPONSE_REGULATORY"/>
    <property type="match status" value="1"/>
</dbReference>
<evidence type="ECO:0000256" key="3">
    <source>
        <dbReference type="ARBA" id="ARBA00022840"/>
    </source>
</evidence>
<dbReference type="InterPro" id="IPR027417">
    <property type="entry name" value="P-loop_NTPase"/>
</dbReference>
<dbReference type="GO" id="GO:0006355">
    <property type="term" value="P:regulation of DNA-templated transcription"/>
    <property type="evidence" value="ECO:0007669"/>
    <property type="project" value="InterPro"/>
</dbReference>
<keyword evidence="4" id="KW-0805">Transcription regulation</keyword>
<dbReference type="InterPro" id="IPR002197">
    <property type="entry name" value="HTH_Fis"/>
</dbReference>
<dbReference type="InterPro" id="IPR025943">
    <property type="entry name" value="Sigma_54_int_dom_ATP-bd_2"/>
</dbReference>
<evidence type="ECO:0000256" key="5">
    <source>
        <dbReference type="ARBA" id="ARBA00023125"/>
    </source>
</evidence>
<dbReference type="CDD" id="cd00009">
    <property type="entry name" value="AAA"/>
    <property type="match status" value="1"/>
</dbReference>
<dbReference type="PANTHER" id="PTHR32071">
    <property type="entry name" value="TRANSCRIPTIONAL REGULATORY PROTEIN"/>
    <property type="match status" value="1"/>
</dbReference>
<evidence type="ECO:0000259" key="9">
    <source>
        <dbReference type="PROSITE" id="PS50110"/>
    </source>
</evidence>
<dbReference type="InterPro" id="IPR001789">
    <property type="entry name" value="Sig_transdc_resp-reg_receiver"/>
</dbReference>
<accession>A0A212LYX8</accession>
<keyword evidence="2" id="KW-0547">Nucleotide-binding</keyword>
<dbReference type="SUPFAM" id="SSF52172">
    <property type="entry name" value="CheY-like"/>
    <property type="match status" value="1"/>
</dbReference>
<evidence type="ECO:0000256" key="4">
    <source>
        <dbReference type="ARBA" id="ARBA00023015"/>
    </source>
</evidence>
<dbReference type="Pfam" id="PF02954">
    <property type="entry name" value="HTH_8"/>
    <property type="match status" value="1"/>
</dbReference>
<evidence type="ECO:0000256" key="6">
    <source>
        <dbReference type="ARBA" id="ARBA00023163"/>
    </source>
</evidence>
<evidence type="ECO:0000313" key="10">
    <source>
        <dbReference type="EMBL" id="SCM82728.1"/>
    </source>
</evidence>
<name>A0A212LYX8_9FIRM</name>
<dbReference type="InterPro" id="IPR058031">
    <property type="entry name" value="AAA_lid_NorR"/>
</dbReference>
<dbReference type="FunFam" id="3.40.50.300:FF:000006">
    <property type="entry name" value="DNA-binding transcriptional regulator NtrC"/>
    <property type="match status" value="1"/>
</dbReference>
<dbReference type="InterPro" id="IPR011006">
    <property type="entry name" value="CheY-like_superfamily"/>
</dbReference>
<dbReference type="InterPro" id="IPR025944">
    <property type="entry name" value="Sigma_54_int_dom_CS"/>
</dbReference>
<feature type="modified residue" description="4-aspartylphosphate" evidence="7">
    <location>
        <position position="58"/>
    </location>
</feature>
<dbReference type="PROSITE" id="PS00676">
    <property type="entry name" value="SIGMA54_INTERACT_2"/>
    <property type="match status" value="1"/>
</dbReference>
<dbReference type="SMART" id="SM00448">
    <property type="entry name" value="REC"/>
    <property type="match status" value="1"/>
</dbReference>
<keyword evidence="3" id="KW-0067">ATP-binding</keyword>
<dbReference type="PROSITE" id="PS00688">
    <property type="entry name" value="SIGMA54_INTERACT_3"/>
    <property type="match status" value="1"/>
</dbReference>
<dbReference type="PROSITE" id="PS00675">
    <property type="entry name" value="SIGMA54_INTERACT_1"/>
    <property type="match status" value="1"/>
</dbReference>
<sequence>MPEAPIHNSVLIVDDKLTVRRLIFDIATKAGYQAYLAENGLKALEMTKLNMPSVIIMDIKMPVMDGLETFKIIHQEYSEIPVILMTAYGTIDTAIEAMKMGAFDYLVKPSNVDEIRNVLARALQMRRMRDEETVLKENHPNKYQLNNIIGKSALMQNVYKIVGRVAQTNATVLITGESGSGKELIAKTIHNNSVQRDGPFIKVNCGALPEGLVESELFGYEKGAFTGATARKPGRFERANKGTIFLDEVGELPPLIQVKLLRVLQEKEFDRVGGTETIKVDVRIIAATNRNLEESIRKGEFRDDLYYRLKVVPIHVPPLRQRAEDIPLFIDHFIRRFAFEAHLEVPLITSEAMNLLCQYSWPGNVRELANVLERAVILSQGIIDVSDLPGLLSSPEQGVVPLAATNTLKDSMRRVEKEIIAKMLKQHNGNKVKTAQALDISRRALLYKIVEHGLGKKSQVDNQECE</sequence>
<reference evidence="10" key="1">
    <citation type="submission" date="2016-08" db="EMBL/GenBank/DDBJ databases">
        <authorList>
            <person name="Seilhamer J.J."/>
        </authorList>
    </citation>
    <scope>NUCLEOTIDE SEQUENCE</scope>
    <source>
        <strain evidence="10">86</strain>
    </source>
</reference>
<dbReference type="Pfam" id="PF25601">
    <property type="entry name" value="AAA_lid_14"/>
    <property type="match status" value="1"/>
</dbReference>
<dbReference type="GO" id="GO:0005524">
    <property type="term" value="F:ATP binding"/>
    <property type="evidence" value="ECO:0007669"/>
    <property type="project" value="UniProtKB-KW"/>
</dbReference>
<dbReference type="EMBL" id="FMJE01000005">
    <property type="protein sequence ID" value="SCM82728.1"/>
    <property type="molecule type" value="Genomic_DNA"/>
</dbReference>
<dbReference type="FunFam" id="3.40.50.2300:FF:000018">
    <property type="entry name" value="DNA-binding transcriptional regulator NtrC"/>
    <property type="match status" value="1"/>
</dbReference>
<organism evidence="10">
    <name type="scientific">uncultured Sporomusa sp</name>
    <dbReference type="NCBI Taxonomy" id="307249"/>
    <lineage>
        <taxon>Bacteria</taxon>
        <taxon>Bacillati</taxon>
        <taxon>Bacillota</taxon>
        <taxon>Negativicutes</taxon>
        <taxon>Selenomonadales</taxon>
        <taxon>Sporomusaceae</taxon>
        <taxon>Sporomusa</taxon>
        <taxon>environmental samples</taxon>
    </lineage>
</organism>
<evidence type="ECO:0000256" key="7">
    <source>
        <dbReference type="PROSITE-ProRule" id="PRU00169"/>
    </source>
</evidence>
<dbReference type="Gene3D" id="1.10.10.60">
    <property type="entry name" value="Homeodomain-like"/>
    <property type="match status" value="1"/>
</dbReference>
<dbReference type="GO" id="GO:0000160">
    <property type="term" value="P:phosphorelay signal transduction system"/>
    <property type="evidence" value="ECO:0007669"/>
    <property type="project" value="InterPro"/>
</dbReference>
<dbReference type="PRINTS" id="PR01590">
    <property type="entry name" value="HTHFIS"/>
</dbReference>